<evidence type="ECO:0000313" key="2">
    <source>
        <dbReference type="Proteomes" id="UP000234323"/>
    </source>
</evidence>
<dbReference type="VEuPathDB" id="FungiDB:RhiirFUN_014499"/>
<dbReference type="VEuPathDB" id="FungiDB:FUN_021244"/>
<dbReference type="EMBL" id="LLXI01003307">
    <property type="protein sequence ID" value="PKY59007.1"/>
    <property type="molecule type" value="Genomic_DNA"/>
</dbReference>
<proteinExistence type="predicted"/>
<dbReference type="Proteomes" id="UP000234323">
    <property type="component" value="Unassembled WGS sequence"/>
</dbReference>
<name>A0A2I1HJG2_9GLOM</name>
<organism evidence="1 2">
    <name type="scientific">Rhizophagus irregularis</name>
    <dbReference type="NCBI Taxonomy" id="588596"/>
    <lineage>
        <taxon>Eukaryota</taxon>
        <taxon>Fungi</taxon>
        <taxon>Fungi incertae sedis</taxon>
        <taxon>Mucoromycota</taxon>
        <taxon>Glomeromycotina</taxon>
        <taxon>Glomeromycetes</taxon>
        <taxon>Glomerales</taxon>
        <taxon>Glomeraceae</taxon>
        <taxon>Rhizophagus</taxon>
    </lineage>
</organism>
<comment type="caution">
    <text evidence="1">The sequence shown here is derived from an EMBL/GenBank/DDBJ whole genome shotgun (WGS) entry which is preliminary data.</text>
</comment>
<sequence length="275" mass="31858">MIGLHVVTESSSTKAISTAYKNWFNTSTRYSGIGTSSRKKWCYAGKKCIVEIYRESALIKQFKGVSPDEQHRIPRCTLNDWNDEYILERLFDYHVKRRTLANANWKYFFTSWAKSENPIIELEPASHAIYPKGYEFSERELGAWQTMLKAVGTTNITPWLSEESKSHQLWTKSPNGEADKVAFAALYKSGFLTSIPKNTPNATHTFWMCFERAFANNKKTPNGKRRIINLANMHVSMVTGPLKPIICRQRFTPEMLEKIDRFLNDKVCQYEFIQN</sequence>
<dbReference type="VEuPathDB" id="FungiDB:RhiirA1_475507"/>
<accession>A0A2I1HJG2</accession>
<keyword evidence="2" id="KW-1185">Reference proteome</keyword>
<gene>
    <name evidence="1" type="ORF">RhiirA4_481409</name>
</gene>
<evidence type="ECO:0000313" key="1">
    <source>
        <dbReference type="EMBL" id="PKY59007.1"/>
    </source>
</evidence>
<dbReference type="AlphaFoldDB" id="A0A2I1HJG2"/>
<protein>
    <submittedName>
        <fullName evidence="1">Uncharacterized protein</fullName>
    </submittedName>
</protein>
<reference evidence="1 2" key="1">
    <citation type="submission" date="2015-10" db="EMBL/GenBank/DDBJ databases">
        <title>Genome analyses suggest a sexual origin of heterokaryosis in a supposedly ancient asexual fungus.</title>
        <authorList>
            <person name="Ropars J."/>
            <person name="Sedzielewska K."/>
            <person name="Noel J."/>
            <person name="Charron P."/>
            <person name="Farinelli L."/>
            <person name="Marton T."/>
            <person name="Kruger M."/>
            <person name="Pelin A."/>
            <person name="Brachmann A."/>
            <person name="Corradi N."/>
        </authorList>
    </citation>
    <scope>NUCLEOTIDE SEQUENCE [LARGE SCALE GENOMIC DNA]</scope>
    <source>
        <strain evidence="1 2">A4</strain>
    </source>
</reference>